<evidence type="ECO:0000259" key="2">
    <source>
        <dbReference type="Pfam" id="PF01266"/>
    </source>
</evidence>
<comment type="caution">
    <text evidence="3">The sequence shown here is derived from an EMBL/GenBank/DDBJ whole genome shotgun (WGS) entry which is preliminary data.</text>
</comment>
<evidence type="ECO:0000256" key="1">
    <source>
        <dbReference type="ARBA" id="ARBA00023002"/>
    </source>
</evidence>
<dbReference type="GO" id="GO:0016491">
    <property type="term" value="F:oxidoreductase activity"/>
    <property type="evidence" value="ECO:0007669"/>
    <property type="project" value="UniProtKB-KW"/>
</dbReference>
<organism evidence="3 4">
    <name type="scientific">Devosia nanyangense</name>
    <dbReference type="NCBI Taxonomy" id="1228055"/>
    <lineage>
        <taxon>Bacteria</taxon>
        <taxon>Pseudomonadati</taxon>
        <taxon>Pseudomonadota</taxon>
        <taxon>Alphaproteobacteria</taxon>
        <taxon>Hyphomicrobiales</taxon>
        <taxon>Devosiaceae</taxon>
        <taxon>Devosia</taxon>
    </lineage>
</organism>
<dbReference type="AlphaFoldDB" id="A0A933NZ71"/>
<evidence type="ECO:0000313" key="3">
    <source>
        <dbReference type="EMBL" id="MBI4922418.1"/>
    </source>
</evidence>
<dbReference type="InterPro" id="IPR006076">
    <property type="entry name" value="FAD-dep_OxRdtase"/>
</dbReference>
<reference evidence="3" key="1">
    <citation type="submission" date="2020-07" db="EMBL/GenBank/DDBJ databases">
        <title>Huge and variable diversity of episymbiotic CPR bacteria and DPANN archaea in groundwater ecosystems.</title>
        <authorList>
            <person name="He C.Y."/>
            <person name="Keren R."/>
            <person name="Whittaker M."/>
            <person name="Farag I.F."/>
            <person name="Doudna J."/>
            <person name="Cate J.H.D."/>
            <person name="Banfield J.F."/>
        </authorList>
    </citation>
    <scope>NUCLEOTIDE SEQUENCE</scope>
    <source>
        <strain evidence="3">NC_groundwater_1586_Pr3_B-0.1um_66_15</strain>
    </source>
</reference>
<dbReference type="Pfam" id="PF01266">
    <property type="entry name" value="DAO"/>
    <property type="match status" value="1"/>
</dbReference>
<accession>A0A933NZ71</accession>
<dbReference type="Proteomes" id="UP000782610">
    <property type="component" value="Unassembled WGS sequence"/>
</dbReference>
<gene>
    <name evidence="3" type="ORF">HY834_11770</name>
</gene>
<name>A0A933NZ71_9HYPH</name>
<dbReference type="SUPFAM" id="SSF51905">
    <property type="entry name" value="FAD/NAD(P)-binding domain"/>
    <property type="match status" value="1"/>
</dbReference>
<protein>
    <submittedName>
        <fullName evidence="3">FAD-binding oxidoreductase</fullName>
    </submittedName>
</protein>
<keyword evidence="1" id="KW-0560">Oxidoreductase</keyword>
<proteinExistence type="predicted"/>
<sequence length="484" mass="52987">MFCRWPKVDVRCDTQPFPGASQARWRRGAVPKCDCTWHRQARAGVQSVATKPGPGRAPEHTRFELPDVVVLGAGIVGVCVAIHLQRRGRDVLLVDRTEPGHETSFGNAGIIQREGVRPRAFPRNFKTLLRIAANRGLDSRYELSALPGYAPALAQYWWHSAPERYRKIVADYAPLIAHSVSEHAELIAAAGAGDLIDKKGWTLLFRTEERRDNAYAEADRDAQEYGVEHAKLDAAGLARAEPSLRIRAAGALHWIEPWTVRDPGALVAAYVALFTQGGGTVAVGDARTLRESGSGWTVDTSAGPASAAEAVLALGPWAGEVTRKLGYHLPLFIKRGYHREYREVPGVTLNRPVLDIETGFLLAPMRRGIRLTTGAEFAHYHAPQNHSQLDGSEAVARQLLELGDRLDDAPWMGARPCTPDMKPVVGRAPAHRSLWFAFGHAHHGLTLGAVTGRLLGELMVGETPFLNLEPFAAERFRGGKARGR</sequence>
<evidence type="ECO:0000313" key="4">
    <source>
        <dbReference type="Proteomes" id="UP000782610"/>
    </source>
</evidence>
<dbReference type="Gene3D" id="3.30.9.10">
    <property type="entry name" value="D-Amino Acid Oxidase, subunit A, domain 2"/>
    <property type="match status" value="1"/>
</dbReference>
<feature type="domain" description="FAD dependent oxidoreductase" evidence="2">
    <location>
        <begin position="67"/>
        <end position="458"/>
    </location>
</feature>
<dbReference type="InterPro" id="IPR036188">
    <property type="entry name" value="FAD/NAD-bd_sf"/>
</dbReference>
<dbReference type="EMBL" id="JACRAF010000031">
    <property type="protein sequence ID" value="MBI4922418.1"/>
    <property type="molecule type" value="Genomic_DNA"/>
</dbReference>
<dbReference type="PANTHER" id="PTHR13847">
    <property type="entry name" value="SARCOSINE DEHYDROGENASE-RELATED"/>
    <property type="match status" value="1"/>
</dbReference>
<dbReference type="PANTHER" id="PTHR13847:SF289">
    <property type="entry name" value="GLYCINE OXIDASE"/>
    <property type="match status" value="1"/>
</dbReference>
<dbReference type="GO" id="GO:0005737">
    <property type="term" value="C:cytoplasm"/>
    <property type="evidence" value="ECO:0007669"/>
    <property type="project" value="TreeGrafter"/>
</dbReference>
<dbReference type="Gene3D" id="3.50.50.60">
    <property type="entry name" value="FAD/NAD(P)-binding domain"/>
    <property type="match status" value="2"/>
</dbReference>